<dbReference type="Pfam" id="PF20684">
    <property type="entry name" value="Fung_rhodopsin"/>
    <property type="match status" value="1"/>
</dbReference>
<feature type="transmembrane region" description="Helical" evidence="7">
    <location>
        <begin position="133"/>
        <end position="156"/>
    </location>
</feature>
<dbReference type="Proteomes" id="UP001444661">
    <property type="component" value="Unassembled WGS sequence"/>
</dbReference>
<evidence type="ECO:0000256" key="6">
    <source>
        <dbReference type="SAM" id="MobiDB-lite"/>
    </source>
</evidence>
<evidence type="ECO:0000256" key="7">
    <source>
        <dbReference type="SAM" id="Phobius"/>
    </source>
</evidence>
<evidence type="ECO:0000259" key="8">
    <source>
        <dbReference type="Pfam" id="PF20684"/>
    </source>
</evidence>
<comment type="subcellular location">
    <subcellularLocation>
        <location evidence="1">Membrane</location>
        <topology evidence="1">Multi-pass membrane protein</topology>
    </subcellularLocation>
</comment>
<evidence type="ECO:0000313" key="9">
    <source>
        <dbReference type="EMBL" id="KAK8055067.1"/>
    </source>
</evidence>
<evidence type="ECO:0000256" key="2">
    <source>
        <dbReference type="ARBA" id="ARBA00022692"/>
    </source>
</evidence>
<evidence type="ECO:0000256" key="3">
    <source>
        <dbReference type="ARBA" id="ARBA00022989"/>
    </source>
</evidence>
<comment type="caution">
    <text evidence="9">The sequence shown here is derived from an EMBL/GenBank/DDBJ whole genome shotgun (WGS) entry which is preliminary data.</text>
</comment>
<dbReference type="InterPro" id="IPR049326">
    <property type="entry name" value="Rhodopsin_dom_fungi"/>
</dbReference>
<gene>
    <name evidence="9" type="ORF">PG993_000294</name>
</gene>
<reference evidence="9 10" key="1">
    <citation type="submission" date="2023-01" db="EMBL/GenBank/DDBJ databases">
        <title>Analysis of 21 Apiospora genomes using comparative genomics revels a genus with tremendous synthesis potential of carbohydrate active enzymes and secondary metabolites.</title>
        <authorList>
            <person name="Sorensen T."/>
        </authorList>
    </citation>
    <scope>NUCLEOTIDE SEQUENCE [LARGE SCALE GENOMIC DNA]</scope>
    <source>
        <strain evidence="9 10">CBS 33761</strain>
    </source>
</reference>
<keyword evidence="3 7" id="KW-1133">Transmembrane helix</keyword>
<feature type="transmembrane region" description="Helical" evidence="7">
    <location>
        <begin position="12"/>
        <end position="31"/>
    </location>
</feature>
<keyword evidence="4 7" id="KW-0472">Membrane</keyword>
<feature type="region of interest" description="Disordered" evidence="6">
    <location>
        <begin position="328"/>
        <end position="347"/>
    </location>
</feature>
<dbReference type="PANTHER" id="PTHR33048">
    <property type="entry name" value="PTH11-LIKE INTEGRAL MEMBRANE PROTEIN (AFU_ORTHOLOGUE AFUA_5G11245)"/>
    <property type="match status" value="1"/>
</dbReference>
<dbReference type="PANTHER" id="PTHR33048:SF134">
    <property type="entry name" value="INTEGRAL MEMBRANE PROTEIN"/>
    <property type="match status" value="1"/>
</dbReference>
<dbReference type="EMBL" id="JAQQWK010000001">
    <property type="protein sequence ID" value="KAK8055067.1"/>
    <property type="molecule type" value="Genomic_DNA"/>
</dbReference>
<proteinExistence type="inferred from homology"/>
<evidence type="ECO:0000256" key="1">
    <source>
        <dbReference type="ARBA" id="ARBA00004141"/>
    </source>
</evidence>
<keyword evidence="2 7" id="KW-0812">Transmembrane</keyword>
<name>A0ABR1U860_9PEZI</name>
<dbReference type="InterPro" id="IPR052337">
    <property type="entry name" value="SAT4-like"/>
</dbReference>
<evidence type="ECO:0000256" key="4">
    <source>
        <dbReference type="ARBA" id="ARBA00023136"/>
    </source>
</evidence>
<keyword evidence="10" id="KW-1185">Reference proteome</keyword>
<feature type="domain" description="Rhodopsin" evidence="8">
    <location>
        <begin position="29"/>
        <end position="301"/>
    </location>
</feature>
<feature type="transmembrane region" description="Helical" evidence="7">
    <location>
        <begin position="187"/>
        <end position="206"/>
    </location>
</feature>
<protein>
    <recommendedName>
        <fullName evidence="8">Rhodopsin domain-containing protein</fullName>
    </recommendedName>
</protein>
<comment type="similarity">
    <text evidence="5">Belongs to the SAT4 family.</text>
</comment>
<evidence type="ECO:0000313" key="10">
    <source>
        <dbReference type="Proteomes" id="UP001444661"/>
    </source>
</evidence>
<sequence>MSSTTTDNIVLLYVFSVVFSIIPSVAVALRFQSRHLTRCQLFWDDWTILISLIACITTAILIIIGVAAGNMGQHIPLDGAGKPVYDNKYVIFQRQLQVQYGIDLSQLLTLGPTKISVLLLYRRIFGVDGRRFNVISLTLIGAVTIWMVVFFFTNAFQYTPVYSMWGKVPSQSHPTYSSSTSMFLAQSYADVALDAIIISLPVPLIYKLQMTIRRKLQISAVFLMGAMTTGASVARTAVQYGVARECKTPISPGFLHRGDRTHLGGIPIDVGKDYLSPIQYWPLIEAALGIVAACLPLLRPIGQVYNVRNLVLLSNRALASVFSFSSRRSSKENSNGRGVHQRHQDQTQNDKWLRPYELSYVNMPQDHAVCLLMNTRVLRNTVNSETEIVSNTEIVPPAEGIQYQASYRVTH</sequence>
<feature type="transmembrane region" description="Helical" evidence="7">
    <location>
        <begin position="43"/>
        <end position="68"/>
    </location>
</feature>
<accession>A0ABR1U860</accession>
<evidence type="ECO:0000256" key="5">
    <source>
        <dbReference type="ARBA" id="ARBA00038359"/>
    </source>
</evidence>
<organism evidence="9 10">
    <name type="scientific">Apiospora rasikravindrae</name>
    <dbReference type="NCBI Taxonomy" id="990691"/>
    <lineage>
        <taxon>Eukaryota</taxon>
        <taxon>Fungi</taxon>
        <taxon>Dikarya</taxon>
        <taxon>Ascomycota</taxon>
        <taxon>Pezizomycotina</taxon>
        <taxon>Sordariomycetes</taxon>
        <taxon>Xylariomycetidae</taxon>
        <taxon>Amphisphaeriales</taxon>
        <taxon>Apiosporaceae</taxon>
        <taxon>Apiospora</taxon>
    </lineage>
</organism>